<evidence type="ECO:0000256" key="4">
    <source>
        <dbReference type="PIRSR" id="PIRSR001112-1"/>
    </source>
</evidence>
<feature type="active site" description="Nucleophile" evidence="4">
    <location>
        <position position="185"/>
    </location>
</feature>
<evidence type="ECO:0000256" key="3">
    <source>
        <dbReference type="ARBA" id="ARBA00022801"/>
    </source>
</evidence>
<accession>A0A7M2T5U0</accession>
<feature type="domain" description="Epoxide hydrolase N-terminal" evidence="5">
    <location>
        <begin position="11"/>
        <end position="114"/>
    </location>
</feature>
<gene>
    <name evidence="6" type="ORF">IPT68_27925</name>
</gene>
<keyword evidence="7" id="KW-1185">Reference proteome</keyword>
<evidence type="ECO:0000313" key="7">
    <source>
        <dbReference type="Proteomes" id="UP000594008"/>
    </source>
</evidence>
<keyword evidence="2" id="KW-0058">Aromatic hydrocarbons catabolism</keyword>
<dbReference type="AlphaFoldDB" id="A0A7M2T5U0"/>
<dbReference type="PRINTS" id="PR00412">
    <property type="entry name" value="EPOXHYDRLASE"/>
</dbReference>
<name>A0A7M2T5U0_STRCW</name>
<evidence type="ECO:0000256" key="2">
    <source>
        <dbReference type="ARBA" id="ARBA00022797"/>
    </source>
</evidence>
<dbReference type="Gene3D" id="3.40.50.1820">
    <property type="entry name" value="alpha/beta hydrolase"/>
    <property type="match status" value="1"/>
</dbReference>
<dbReference type="EMBL" id="CP063374">
    <property type="protein sequence ID" value="QOV43519.1"/>
    <property type="molecule type" value="Genomic_DNA"/>
</dbReference>
<dbReference type="PIRSF" id="PIRSF001112">
    <property type="entry name" value="Epoxide_hydrolase"/>
    <property type="match status" value="1"/>
</dbReference>
<comment type="similarity">
    <text evidence="1">Belongs to the peptidase S33 family.</text>
</comment>
<evidence type="ECO:0000313" key="6">
    <source>
        <dbReference type="EMBL" id="QOV43519.1"/>
    </source>
</evidence>
<dbReference type="InterPro" id="IPR000639">
    <property type="entry name" value="Epox_hydrolase-like"/>
</dbReference>
<reference evidence="6 7" key="1">
    <citation type="submission" date="2020-10" db="EMBL/GenBank/DDBJ databases">
        <title>Streptomyces chromofuscus complate genome analysis.</title>
        <authorList>
            <person name="Anwar N."/>
        </authorList>
    </citation>
    <scope>NUCLEOTIDE SEQUENCE [LARGE SCALE GENOMIC DNA]</scope>
    <source>
        <strain evidence="6 7">DSM 40273</strain>
    </source>
</reference>
<organism evidence="6 7">
    <name type="scientific">Streptomyces chromofuscus</name>
    <dbReference type="NCBI Taxonomy" id="42881"/>
    <lineage>
        <taxon>Bacteria</taxon>
        <taxon>Bacillati</taxon>
        <taxon>Actinomycetota</taxon>
        <taxon>Actinomycetes</taxon>
        <taxon>Kitasatosporales</taxon>
        <taxon>Streptomycetaceae</taxon>
        <taxon>Streptomyces</taxon>
    </lineage>
</organism>
<protein>
    <submittedName>
        <fullName evidence="6">Epoxide hydrolase</fullName>
    </submittedName>
</protein>
<dbReference type="PANTHER" id="PTHR21661">
    <property type="entry name" value="EPOXIDE HYDROLASE 1-RELATED"/>
    <property type="match status" value="1"/>
</dbReference>
<evidence type="ECO:0000259" key="5">
    <source>
        <dbReference type="Pfam" id="PF06441"/>
    </source>
</evidence>
<dbReference type="InterPro" id="IPR010497">
    <property type="entry name" value="Epoxide_hydro_N"/>
</dbReference>
<dbReference type="KEGG" id="schf:IPT68_27925"/>
<dbReference type="SUPFAM" id="SSF53474">
    <property type="entry name" value="alpha/beta-Hydrolases"/>
    <property type="match status" value="1"/>
</dbReference>
<proteinExistence type="inferred from homology"/>
<feature type="active site" description="Proton donor" evidence="4">
    <location>
        <position position="321"/>
    </location>
</feature>
<evidence type="ECO:0000256" key="1">
    <source>
        <dbReference type="ARBA" id="ARBA00010088"/>
    </source>
</evidence>
<dbReference type="RefSeq" id="WP_189698611.1">
    <property type="nucleotide sequence ID" value="NZ_BMTA01000009.1"/>
</dbReference>
<sequence>MSDQHDRTTPQRFTIDVPQSTLDDLRARLKQTRFAPDLDNEDEYYGISTSYLEPLVEYWADGFDWRKAEQRLNAFTHHRVDMAGTPVHFLREPGKGPAPVPIILSHGWPWTFADWLKVVGPLTDPAAHGGDPADAFDVVVPSLPGFGFSTPLTKGDMNYWKMADIFHALMTDVLGYEKYAAAGADYGALVTSQLGHKYARHLYGLHLGTDLIPGIFQDDRFWDLTGGQRIPDDAPARLREDLLQFDATYASHVAVHMLDAQTLTHGLNDSPVGMLAWLVRRWKKWSDRRGNFEQAFPRDHILTNATIYWVNQAIGSSIRVYRNANRHPWKPEHDRQPQIEAPAGFTFLLGDVYPPGVRTPEERIAAFENGPTRPWFNPVNVNVHHQGGHFGPWENPEAFITDIRETFRKLR</sequence>
<dbReference type="InterPro" id="IPR016292">
    <property type="entry name" value="Epoxide_hydrolase"/>
</dbReference>
<keyword evidence="3 6" id="KW-0378">Hydrolase</keyword>
<dbReference type="GO" id="GO:0097176">
    <property type="term" value="P:epoxide metabolic process"/>
    <property type="evidence" value="ECO:0007669"/>
    <property type="project" value="TreeGrafter"/>
</dbReference>
<dbReference type="Pfam" id="PF06441">
    <property type="entry name" value="EHN"/>
    <property type="match status" value="1"/>
</dbReference>
<feature type="active site" description="Proton acceptor" evidence="4">
    <location>
        <position position="389"/>
    </location>
</feature>
<dbReference type="InterPro" id="IPR029058">
    <property type="entry name" value="AB_hydrolase_fold"/>
</dbReference>
<dbReference type="GO" id="GO:0004301">
    <property type="term" value="F:epoxide hydrolase activity"/>
    <property type="evidence" value="ECO:0007669"/>
    <property type="project" value="TreeGrafter"/>
</dbReference>
<dbReference type="Proteomes" id="UP000594008">
    <property type="component" value="Chromosome"/>
</dbReference>
<dbReference type="PANTHER" id="PTHR21661:SF35">
    <property type="entry name" value="EPOXIDE HYDROLASE"/>
    <property type="match status" value="1"/>
</dbReference>